<evidence type="ECO:0000313" key="2">
    <source>
        <dbReference type="EMBL" id="KAK2964564.1"/>
    </source>
</evidence>
<feature type="compositionally biased region" description="Basic and acidic residues" evidence="1">
    <location>
        <begin position="277"/>
        <end position="297"/>
    </location>
</feature>
<feature type="compositionally biased region" description="Low complexity" evidence="1">
    <location>
        <begin position="320"/>
        <end position="329"/>
    </location>
</feature>
<feature type="region of interest" description="Disordered" evidence="1">
    <location>
        <begin position="526"/>
        <end position="585"/>
    </location>
</feature>
<protein>
    <submittedName>
        <fullName evidence="2">Uncharacterized protein</fullName>
    </submittedName>
</protein>
<feature type="compositionally biased region" description="Polar residues" evidence="1">
    <location>
        <begin position="1596"/>
        <end position="1611"/>
    </location>
</feature>
<dbReference type="Proteomes" id="UP001281761">
    <property type="component" value="Unassembled WGS sequence"/>
</dbReference>
<feature type="compositionally biased region" description="Acidic residues" evidence="1">
    <location>
        <begin position="154"/>
        <end position="163"/>
    </location>
</feature>
<gene>
    <name evidence="2" type="ORF">BLNAU_480</name>
</gene>
<feature type="region of interest" description="Disordered" evidence="1">
    <location>
        <begin position="485"/>
        <end position="509"/>
    </location>
</feature>
<feature type="region of interest" description="Disordered" evidence="1">
    <location>
        <begin position="1596"/>
        <end position="1621"/>
    </location>
</feature>
<dbReference type="EMBL" id="JARBJD010000002">
    <property type="protein sequence ID" value="KAK2964564.1"/>
    <property type="molecule type" value="Genomic_DNA"/>
</dbReference>
<feature type="compositionally biased region" description="Basic and acidic residues" evidence="1">
    <location>
        <begin position="143"/>
        <end position="153"/>
    </location>
</feature>
<feature type="compositionally biased region" description="Basic and acidic residues" evidence="1">
    <location>
        <begin position="558"/>
        <end position="571"/>
    </location>
</feature>
<feature type="compositionally biased region" description="Polar residues" evidence="1">
    <location>
        <begin position="298"/>
        <end position="309"/>
    </location>
</feature>
<feature type="compositionally biased region" description="Basic and acidic residues" evidence="1">
    <location>
        <begin position="1612"/>
        <end position="1621"/>
    </location>
</feature>
<sequence>MGEWKLKGKKKGSLVHLEGLLDRETDKIKELNEIIESNGIRSDINQKQSEMNTEFGSEMRRLDGNLDVIFNLFLKFSQMTMIYDVSKMSPNSDGSPHRLFDDTLPIATLLFIHSVLNHPLVPHDFKSLLGTVPIFHTPQFIPREQDFETRSDDGNQEEVENESIADLSDFPVQDAPTAGSSETKSALLLSVNGLRPLPPPNPNNIILYLTPADRNAMMAISVLSIPYRMQMTFTTRHNVQSIIKYLSVRWNIPQSITFRFTRPDDSIAKKREIEQMKREYDQNRQKELAEQTQRESDSSLSKYRTIINRSRTDINTRQHQNSSSQNPPSKSAIRLKQKEPRKTETETETHEEDINLSVGMEETELTAYEAFNILQNTRRASELRLQFQFVPTNPQTNPQAVEKMIDEFTQKKKEENEKRYGFRIYREDDIPDQYLTPEQREEKRIRIEQERKARNRNKLFMKPFGSNREEPMTEEERLNRIKELYADQTTDEPTPLKKSAKPTNRPKADLTDVVWMDDLLESTQSTLKSRQAERMGLLKKKDPSETQPLPVVSTTEISHPKKEDERKKRDDEEVTPEEQIEEEKDDEVDLLIKQAIEEFTPDELGKTHISFALPFNEQRFDQLSQIILSSMTQSSLLTASQSSLGLRCWDYLAFSESSLNLMDRLSTSPPVRLVCTRPPFEYDCRLVDLIIDFLKGSILVKEVDIDGSMNSSHHEVHSPMRNFGFTLACQILCSIISQTSAFNTMYVNLFAKQKEAAKDRIVECRMKWEKEKVGSIDDALETKLGIRNGSRWEDVLEELYPTISPITPSKLSWWHSTQLKQIYSQITTSILNTLGQQGSSDLSLFGLKDDDIVTVSSSLVHPLKRMKGVSLLHKLENVIITQSRPSPLIPFFVDLLHSSSKEGSSFLLTRNNPTAYSPDVLIMFEMFFSIHTMFDGVPPKIPPRLPTTSLNHSLVGTPLSSTIQVDELMNTLGIILPFEETRVASNLQISGQTGIQGRLWHNEMEKMVVNLTNMNSIAGTLYRITYINDNYEELLNEQEKQILSSRIASKNVWEEEHKAAVSDIMSQFGIEETGDIIEGRAFLSQPHRILEVTRRGGRLVKKIIPLKHGQMKPTLPPPSRRETRAVRFQLQRKDLPTFPDYLNVDRLPSSSPHSYHFSGPELPETILVDYDDLYSHTSPPISFPTLDTYASRFFPCLYPEAKNDKLHFVRIESCAVVVYETMGPLENAAIPTNSKQTKLQPGHSYITLRRIHQLPLNRVTAFTSGESNSIVEVYKYKDESLFSIGHALMHYLPPAPMYPLQKKLHLDIDESKQTHTALHIHRFGCGCTNCLDNLKIRVAVLAKQTKGGVGSKGWVDPIVLRAAAASLSTHSVSQDTPAASVPSPDILFSRLPARTRQISILSSQSPPIPPPPRSMVGTDQKTTRIKPVPPKPLTGNFHSDSLTVIEDILDIVFPHSATFARSLLDSYIHTILNHYPPTIFLPTPSFTMDIHVTNKNLSKSLVFGKVHEAKLFVHSLNWLRNTFQLQRLQRVCDQMVYEKSKVAQLWRKSDKTQNITKVRQSLLTEIQTQIGSSSLLSSSQHKTTLQLFAKNNEITNTGTGKNGQNVHGTNTGEEKPPTKVKDDENVRTGFVIADPMCLTVHPTSQDELTFLLFAASPSLDSLNAAILAAQKRF</sequence>
<evidence type="ECO:0000313" key="3">
    <source>
        <dbReference type="Proteomes" id="UP001281761"/>
    </source>
</evidence>
<reference evidence="2 3" key="1">
    <citation type="journal article" date="2022" name="bioRxiv">
        <title>Genomics of Preaxostyla Flagellates Illuminates Evolutionary Transitions and the Path Towards Mitochondrial Loss.</title>
        <authorList>
            <person name="Novak L.V.F."/>
            <person name="Treitli S.C."/>
            <person name="Pyrih J."/>
            <person name="Halakuc P."/>
            <person name="Pipaliya S.V."/>
            <person name="Vacek V."/>
            <person name="Brzon O."/>
            <person name="Soukal P."/>
            <person name="Eme L."/>
            <person name="Dacks J.B."/>
            <person name="Karnkowska A."/>
            <person name="Elias M."/>
            <person name="Hampl V."/>
        </authorList>
    </citation>
    <scope>NUCLEOTIDE SEQUENCE [LARGE SCALE GENOMIC DNA]</scope>
    <source>
        <strain evidence="2">NAU3</strain>
        <tissue evidence="2">Gut</tissue>
    </source>
</reference>
<feature type="region of interest" description="Disordered" evidence="1">
    <location>
        <begin position="277"/>
        <end position="353"/>
    </location>
</feature>
<feature type="compositionally biased region" description="Basic and acidic residues" evidence="1">
    <location>
        <begin position="336"/>
        <end position="348"/>
    </location>
</feature>
<name>A0ABQ9YLZ2_9EUKA</name>
<accession>A0ABQ9YLZ2</accession>
<keyword evidence="3" id="KW-1185">Reference proteome</keyword>
<comment type="caution">
    <text evidence="2">The sequence shown here is derived from an EMBL/GenBank/DDBJ whole genome shotgun (WGS) entry which is preliminary data.</text>
</comment>
<feature type="region of interest" description="Disordered" evidence="1">
    <location>
        <begin position="1401"/>
        <end position="1432"/>
    </location>
</feature>
<feature type="region of interest" description="Disordered" evidence="1">
    <location>
        <begin position="143"/>
        <end position="181"/>
    </location>
</feature>
<evidence type="ECO:0000256" key="1">
    <source>
        <dbReference type="SAM" id="MobiDB-lite"/>
    </source>
</evidence>
<proteinExistence type="predicted"/>
<feature type="compositionally biased region" description="Acidic residues" evidence="1">
    <location>
        <begin position="572"/>
        <end position="585"/>
    </location>
</feature>
<organism evidence="2 3">
    <name type="scientific">Blattamonas nauphoetae</name>
    <dbReference type="NCBI Taxonomy" id="2049346"/>
    <lineage>
        <taxon>Eukaryota</taxon>
        <taxon>Metamonada</taxon>
        <taxon>Preaxostyla</taxon>
        <taxon>Oxymonadida</taxon>
        <taxon>Blattamonas</taxon>
    </lineage>
</organism>